<dbReference type="AlphaFoldDB" id="A0A0F9B0F7"/>
<evidence type="ECO:0000313" key="1">
    <source>
        <dbReference type="EMBL" id="KKL15384.1"/>
    </source>
</evidence>
<protein>
    <recommendedName>
        <fullName evidence="2">Phage tail tape measure protein domain-containing protein</fullName>
    </recommendedName>
</protein>
<sequence length="133" mass="14036">MAESLGEAVLDLRTNLRQYNRDIDSAGKKAQSLNQKFLATERTLKKLGAGLQRAGVKMTAFVTAPIVGLGALAVKLADVQIQAEAGLAAAIRFTGVEVSNVLPDLKAFASGLQEITTTGDETSLKMLQVSTSM</sequence>
<name>A0A0F9B0F7_9ZZZZ</name>
<evidence type="ECO:0008006" key="2">
    <source>
        <dbReference type="Google" id="ProtNLM"/>
    </source>
</evidence>
<dbReference type="EMBL" id="LAZR01040081">
    <property type="protein sequence ID" value="KKL15384.1"/>
    <property type="molecule type" value="Genomic_DNA"/>
</dbReference>
<comment type="caution">
    <text evidence="1">The sequence shown here is derived from an EMBL/GenBank/DDBJ whole genome shotgun (WGS) entry which is preliminary data.</text>
</comment>
<reference evidence="1" key="1">
    <citation type="journal article" date="2015" name="Nature">
        <title>Complex archaea that bridge the gap between prokaryotes and eukaryotes.</title>
        <authorList>
            <person name="Spang A."/>
            <person name="Saw J.H."/>
            <person name="Jorgensen S.L."/>
            <person name="Zaremba-Niedzwiedzka K."/>
            <person name="Martijn J."/>
            <person name="Lind A.E."/>
            <person name="van Eijk R."/>
            <person name="Schleper C."/>
            <person name="Guy L."/>
            <person name="Ettema T.J."/>
        </authorList>
    </citation>
    <scope>NUCLEOTIDE SEQUENCE</scope>
</reference>
<feature type="non-terminal residue" evidence="1">
    <location>
        <position position="133"/>
    </location>
</feature>
<organism evidence="1">
    <name type="scientific">marine sediment metagenome</name>
    <dbReference type="NCBI Taxonomy" id="412755"/>
    <lineage>
        <taxon>unclassified sequences</taxon>
        <taxon>metagenomes</taxon>
        <taxon>ecological metagenomes</taxon>
    </lineage>
</organism>
<gene>
    <name evidence="1" type="ORF">LCGC14_2506110</name>
</gene>
<proteinExistence type="predicted"/>
<accession>A0A0F9B0F7</accession>